<name>A0A8S5SXJ4_9VIRU</name>
<sequence>MLTAGGAVDRGEFVPLSLYFCTNRYGTISHRQPRCTPLPALIIHLIGEFLSVSRRRPGNKNAPKIRGK</sequence>
<organism evidence="1">
    <name type="scientific">Microviridae sp. ctoGr7</name>
    <dbReference type="NCBI Taxonomy" id="2827649"/>
    <lineage>
        <taxon>Viruses</taxon>
        <taxon>Monodnaviria</taxon>
        <taxon>Sangervirae</taxon>
        <taxon>Phixviricota</taxon>
        <taxon>Malgrandaviricetes</taxon>
        <taxon>Petitvirales</taxon>
        <taxon>Microviridae</taxon>
    </lineage>
</organism>
<protein>
    <submittedName>
        <fullName evidence="1">Uncharacterized protein</fullName>
    </submittedName>
</protein>
<evidence type="ECO:0000313" key="1">
    <source>
        <dbReference type="EMBL" id="DAF55670.1"/>
    </source>
</evidence>
<dbReference type="EMBL" id="BK032696">
    <property type="protein sequence ID" value="DAF55670.1"/>
    <property type="molecule type" value="Genomic_DNA"/>
</dbReference>
<proteinExistence type="predicted"/>
<accession>A0A8S5SXJ4</accession>
<reference evidence="1" key="1">
    <citation type="journal article" date="2021" name="Proc. Natl. Acad. Sci. U.S.A.">
        <title>A Catalog of Tens of Thousands of Viruses from Human Metagenomes Reveals Hidden Associations with Chronic Diseases.</title>
        <authorList>
            <person name="Tisza M.J."/>
            <person name="Buck C.B."/>
        </authorList>
    </citation>
    <scope>NUCLEOTIDE SEQUENCE</scope>
    <source>
        <strain evidence="1">CtoGr7</strain>
    </source>
</reference>